<feature type="compositionally biased region" description="Basic residues" evidence="1">
    <location>
        <begin position="46"/>
        <end position="57"/>
    </location>
</feature>
<feature type="compositionally biased region" description="Polar residues" evidence="1">
    <location>
        <begin position="1"/>
        <end position="16"/>
    </location>
</feature>
<evidence type="ECO:0000313" key="2">
    <source>
        <dbReference type="EMBL" id="KAJ7020781.1"/>
    </source>
</evidence>
<evidence type="ECO:0000256" key="1">
    <source>
        <dbReference type="SAM" id="MobiDB-lite"/>
    </source>
</evidence>
<feature type="region of interest" description="Disordered" evidence="1">
    <location>
        <begin position="1"/>
        <end position="57"/>
    </location>
</feature>
<dbReference type="Proteomes" id="UP001218188">
    <property type="component" value="Unassembled WGS sequence"/>
</dbReference>
<name>A0AAD6WRB2_9AGAR</name>
<keyword evidence="3" id="KW-1185">Reference proteome</keyword>
<dbReference type="EMBL" id="JARJCM010000251">
    <property type="protein sequence ID" value="KAJ7020781.1"/>
    <property type="molecule type" value="Genomic_DNA"/>
</dbReference>
<proteinExistence type="predicted"/>
<accession>A0AAD6WRB2</accession>
<organism evidence="2 3">
    <name type="scientific">Mycena alexandri</name>
    <dbReference type="NCBI Taxonomy" id="1745969"/>
    <lineage>
        <taxon>Eukaryota</taxon>
        <taxon>Fungi</taxon>
        <taxon>Dikarya</taxon>
        <taxon>Basidiomycota</taxon>
        <taxon>Agaricomycotina</taxon>
        <taxon>Agaricomycetes</taxon>
        <taxon>Agaricomycetidae</taxon>
        <taxon>Agaricales</taxon>
        <taxon>Marasmiineae</taxon>
        <taxon>Mycenaceae</taxon>
        <taxon>Mycena</taxon>
    </lineage>
</organism>
<comment type="caution">
    <text evidence="2">The sequence shown here is derived from an EMBL/GenBank/DDBJ whole genome shotgun (WGS) entry which is preliminary data.</text>
</comment>
<protein>
    <submittedName>
        <fullName evidence="2">Uncharacterized protein</fullName>
    </submittedName>
</protein>
<dbReference type="AlphaFoldDB" id="A0AAD6WRB2"/>
<sequence length="220" mass="25115">MSSNAGPSSSRQTPLCTTRGLPKKSPAAVSATLPATGDFASPRRPSISRRGRTRERQHRVLARETLRARNPGALPTFSPTRLTLTPSTFSKFTTPWSIHAWWVKLWRTSWPTWTKPSPFSPTFAPALSVPPWLLPLPFLPPLIPDSDVPYNPTDELDEAAEEELTEFSRRRQARFDERKALRENYRATCERVQREHEAAFWAEQDHLPVMVVSVMHYRTN</sequence>
<reference evidence="2" key="1">
    <citation type="submission" date="2023-03" db="EMBL/GenBank/DDBJ databases">
        <title>Massive genome expansion in bonnet fungi (Mycena s.s.) driven by repeated elements and novel gene families across ecological guilds.</title>
        <authorList>
            <consortium name="Lawrence Berkeley National Laboratory"/>
            <person name="Harder C.B."/>
            <person name="Miyauchi S."/>
            <person name="Viragh M."/>
            <person name="Kuo A."/>
            <person name="Thoen E."/>
            <person name="Andreopoulos B."/>
            <person name="Lu D."/>
            <person name="Skrede I."/>
            <person name="Drula E."/>
            <person name="Henrissat B."/>
            <person name="Morin E."/>
            <person name="Kohler A."/>
            <person name="Barry K."/>
            <person name="LaButti K."/>
            <person name="Morin E."/>
            <person name="Salamov A."/>
            <person name="Lipzen A."/>
            <person name="Mereny Z."/>
            <person name="Hegedus B."/>
            <person name="Baldrian P."/>
            <person name="Stursova M."/>
            <person name="Weitz H."/>
            <person name="Taylor A."/>
            <person name="Grigoriev I.V."/>
            <person name="Nagy L.G."/>
            <person name="Martin F."/>
            <person name="Kauserud H."/>
        </authorList>
    </citation>
    <scope>NUCLEOTIDE SEQUENCE</scope>
    <source>
        <strain evidence="2">CBHHK200</strain>
    </source>
</reference>
<evidence type="ECO:0000313" key="3">
    <source>
        <dbReference type="Proteomes" id="UP001218188"/>
    </source>
</evidence>
<gene>
    <name evidence="2" type="ORF">C8F04DRAFT_1274534</name>
</gene>